<keyword evidence="4 6" id="KW-1133">Transmembrane helix</keyword>
<evidence type="ECO:0000313" key="8">
    <source>
        <dbReference type="EMBL" id="QIB68706.1"/>
    </source>
</evidence>
<dbReference type="GO" id="GO:0015232">
    <property type="term" value="F:heme transmembrane transporter activity"/>
    <property type="evidence" value="ECO:0007669"/>
    <property type="project" value="TreeGrafter"/>
</dbReference>
<feature type="transmembrane region" description="Helical" evidence="6">
    <location>
        <begin position="356"/>
        <end position="379"/>
    </location>
</feature>
<comment type="subcellular location">
    <subcellularLocation>
        <location evidence="1">Cell membrane</location>
        <topology evidence="1">Multi-pass membrane protein</topology>
    </subcellularLocation>
</comment>
<keyword evidence="2" id="KW-0813">Transport</keyword>
<dbReference type="PANTHER" id="PTHR10924">
    <property type="entry name" value="MAJOR FACILITATOR SUPERFAMILY PROTEIN-RELATED"/>
    <property type="match status" value="1"/>
</dbReference>
<organism evidence="8 9">
    <name type="scientific">Aminipila butyrica</name>
    <dbReference type="NCBI Taxonomy" id="433296"/>
    <lineage>
        <taxon>Bacteria</taxon>
        <taxon>Bacillati</taxon>
        <taxon>Bacillota</taxon>
        <taxon>Clostridia</taxon>
        <taxon>Peptostreptococcales</taxon>
        <taxon>Anaerovoracaceae</taxon>
        <taxon>Aminipila</taxon>
    </lineage>
</organism>
<evidence type="ECO:0000256" key="1">
    <source>
        <dbReference type="ARBA" id="ARBA00004651"/>
    </source>
</evidence>
<keyword evidence="3 6" id="KW-0812">Transmembrane</keyword>
<feature type="transmembrane region" description="Helical" evidence="6">
    <location>
        <begin position="145"/>
        <end position="165"/>
    </location>
</feature>
<feature type="transmembrane region" description="Helical" evidence="6">
    <location>
        <begin position="297"/>
        <end position="314"/>
    </location>
</feature>
<protein>
    <submittedName>
        <fullName evidence="8">MFS transporter</fullName>
    </submittedName>
</protein>
<dbReference type="GO" id="GO:0020037">
    <property type="term" value="F:heme binding"/>
    <property type="evidence" value="ECO:0007669"/>
    <property type="project" value="TreeGrafter"/>
</dbReference>
<feature type="transmembrane region" description="Helical" evidence="6">
    <location>
        <begin position="267"/>
        <end position="285"/>
    </location>
</feature>
<dbReference type="InterPro" id="IPR011701">
    <property type="entry name" value="MFS"/>
</dbReference>
<proteinExistence type="predicted"/>
<gene>
    <name evidence="8" type="ORF">Ami103574_04945</name>
</gene>
<dbReference type="SUPFAM" id="SSF103473">
    <property type="entry name" value="MFS general substrate transporter"/>
    <property type="match status" value="1"/>
</dbReference>
<dbReference type="EMBL" id="CP048649">
    <property type="protein sequence ID" value="QIB68706.1"/>
    <property type="molecule type" value="Genomic_DNA"/>
</dbReference>
<feature type="domain" description="Major facilitator superfamily (MFS) profile" evidence="7">
    <location>
        <begin position="12"/>
        <end position="412"/>
    </location>
</feature>
<accession>A0A858BXA2</accession>
<dbReference type="Gene3D" id="1.20.1250.20">
    <property type="entry name" value="MFS general substrate transporter like domains"/>
    <property type="match status" value="2"/>
</dbReference>
<dbReference type="GO" id="GO:0097037">
    <property type="term" value="P:heme export"/>
    <property type="evidence" value="ECO:0007669"/>
    <property type="project" value="TreeGrafter"/>
</dbReference>
<evidence type="ECO:0000256" key="2">
    <source>
        <dbReference type="ARBA" id="ARBA00022448"/>
    </source>
</evidence>
<dbReference type="RefSeq" id="WP_163065569.1">
    <property type="nucleotide sequence ID" value="NZ_CP048649.1"/>
</dbReference>
<keyword evidence="5 6" id="KW-0472">Membrane</keyword>
<dbReference type="GO" id="GO:0005886">
    <property type="term" value="C:plasma membrane"/>
    <property type="evidence" value="ECO:0007669"/>
    <property type="project" value="UniProtKB-SubCell"/>
</dbReference>
<feature type="transmembrane region" description="Helical" evidence="6">
    <location>
        <begin position="80"/>
        <end position="101"/>
    </location>
</feature>
<feature type="transmembrane region" description="Helical" evidence="6">
    <location>
        <begin position="171"/>
        <end position="191"/>
    </location>
</feature>
<feature type="transmembrane region" description="Helical" evidence="6">
    <location>
        <begin position="385"/>
        <end position="406"/>
    </location>
</feature>
<feature type="transmembrane region" description="Helical" evidence="6">
    <location>
        <begin position="113"/>
        <end position="133"/>
    </location>
</feature>
<keyword evidence="9" id="KW-1185">Reference proteome</keyword>
<dbReference type="AlphaFoldDB" id="A0A858BXA2"/>
<evidence type="ECO:0000256" key="3">
    <source>
        <dbReference type="ARBA" id="ARBA00022692"/>
    </source>
</evidence>
<evidence type="ECO:0000256" key="6">
    <source>
        <dbReference type="SAM" id="Phobius"/>
    </source>
</evidence>
<name>A0A858BXA2_9FIRM</name>
<evidence type="ECO:0000259" key="7">
    <source>
        <dbReference type="PROSITE" id="PS50850"/>
    </source>
</evidence>
<sequence length="420" mass="44633">MAEIIYPKYRWFVLLSMIVITASGHSANIGAAPLVGEVAATFGTSLGETTAMSMMVYMLAAATSCLLSGFIIDKIGFVRVWIISLSVLLIASLLMSVTSYTPTGYTLTRMLQGLANGPITAVIAAVCQEWFAYKERSYVAAAQGFAVWVGLSLGLVYTPAMLNITNNWHTALSWSAAPCAVSLVFAAILYFGPKPPVVTPVSVKEQRDTYKVDFKIALSTATTFILFALAILDTWYQQAFNDMAPGFYSVQPPVGLGLGPMGAGSKLMWAGYASMLGGLIAPVVVEKLFKGKPRIPLFIACTLSAVFMLCMRFMTAQSGVLLILLPALMLFFSSFVNPTIMGFIAKHYPHSVAGRIGGIASGMAIVGAVIGLLVGSAVLHVTGAYYIPMVIMAGIIFVAGIAVAFLEVPKAFQASKSSES</sequence>
<dbReference type="InterPro" id="IPR049680">
    <property type="entry name" value="FLVCR1-2_SLC49-like"/>
</dbReference>
<dbReference type="PANTHER" id="PTHR10924:SF4">
    <property type="entry name" value="GH15861P"/>
    <property type="match status" value="1"/>
</dbReference>
<dbReference type="InterPro" id="IPR020846">
    <property type="entry name" value="MFS_dom"/>
</dbReference>
<feature type="transmembrane region" description="Helical" evidence="6">
    <location>
        <begin position="320"/>
        <end position="344"/>
    </location>
</feature>
<evidence type="ECO:0000313" key="9">
    <source>
        <dbReference type="Proteomes" id="UP000466848"/>
    </source>
</evidence>
<dbReference type="PROSITE" id="PS50850">
    <property type="entry name" value="MFS"/>
    <property type="match status" value="1"/>
</dbReference>
<feature type="transmembrane region" description="Helical" evidence="6">
    <location>
        <begin position="212"/>
        <end position="232"/>
    </location>
</feature>
<dbReference type="InterPro" id="IPR036259">
    <property type="entry name" value="MFS_trans_sf"/>
</dbReference>
<dbReference type="Pfam" id="PF07690">
    <property type="entry name" value="MFS_1"/>
    <property type="match status" value="1"/>
</dbReference>
<dbReference type="KEGG" id="abut:Ami103574_04945"/>
<feature type="transmembrane region" description="Helical" evidence="6">
    <location>
        <begin position="55"/>
        <end position="73"/>
    </location>
</feature>
<reference evidence="8 9" key="1">
    <citation type="submission" date="2020-02" db="EMBL/GenBank/DDBJ databases">
        <authorList>
            <person name="Kim Y.B."/>
            <person name="Roh S.W."/>
        </authorList>
    </citation>
    <scope>NUCLEOTIDE SEQUENCE [LARGE SCALE GENOMIC DNA]</scope>
    <source>
        <strain evidence="8 9">DSM 103574</strain>
    </source>
</reference>
<evidence type="ECO:0000256" key="5">
    <source>
        <dbReference type="ARBA" id="ARBA00023136"/>
    </source>
</evidence>
<evidence type="ECO:0000256" key="4">
    <source>
        <dbReference type="ARBA" id="ARBA00022989"/>
    </source>
</evidence>
<dbReference type="Proteomes" id="UP000466848">
    <property type="component" value="Chromosome"/>
</dbReference>